<feature type="chain" id="PRO_5030663897" evidence="1">
    <location>
        <begin position="22"/>
        <end position="149"/>
    </location>
</feature>
<evidence type="ECO:0000313" key="3">
    <source>
        <dbReference type="Proteomes" id="UP000525389"/>
    </source>
</evidence>
<dbReference type="PROSITE" id="PS51257">
    <property type="entry name" value="PROKAR_LIPOPROTEIN"/>
    <property type="match status" value="1"/>
</dbReference>
<gene>
    <name evidence="2" type="ORF">HNQ09_000684</name>
</gene>
<dbReference type="RefSeq" id="WP_184025501.1">
    <property type="nucleotide sequence ID" value="NZ_JACHFN010000002.1"/>
</dbReference>
<name>A0A7W8GCX3_9DEIO</name>
<dbReference type="AlphaFoldDB" id="A0A7W8GCX3"/>
<reference evidence="2 3" key="1">
    <citation type="submission" date="2020-08" db="EMBL/GenBank/DDBJ databases">
        <title>Genomic Encyclopedia of Type Strains, Phase IV (KMG-IV): sequencing the most valuable type-strain genomes for metagenomic binning, comparative biology and taxonomic classification.</title>
        <authorList>
            <person name="Goeker M."/>
        </authorList>
    </citation>
    <scope>NUCLEOTIDE SEQUENCE [LARGE SCALE GENOMIC DNA]</scope>
    <source>
        <strain evidence="2 3">DSM 101791</strain>
    </source>
</reference>
<keyword evidence="1" id="KW-0732">Signal</keyword>
<feature type="signal peptide" evidence="1">
    <location>
        <begin position="1"/>
        <end position="21"/>
    </location>
</feature>
<keyword evidence="3" id="KW-1185">Reference proteome</keyword>
<sequence>MRRAWLWPLAAALLGACGTLSSPPAPSTGDLLAAPTALQVSARRLKVEAVPVLGGETFRVRVRVQASRPPLPPLALTGVYVVTGDGVWTAPLTPAVARRCGARPCWQASGSGEARGLRPGEGVQVVVSLRDGAGRTLWLRDARASIQGE</sequence>
<dbReference type="Proteomes" id="UP000525389">
    <property type="component" value="Unassembled WGS sequence"/>
</dbReference>
<evidence type="ECO:0000313" key="2">
    <source>
        <dbReference type="EMBL" id="MBB5233267.1"/>
    </source>
</evidence>
<comment type="caution">
    <text evidence="2">The sequence shown here is derived from an EMBL/GenBank/DDBJ whole genome shotgun (WGS) entry which is preliminary data.</text>
</comment>
<dbReference type="EMBL" id="JACHFN010000002">
    <property type="protein sequence ID" value="MBB5233267.1"/>
    <property type="molecule type" value="Genomic_DNA"/>
</dbReference>
<evidence type="ECO:0000256" key="1">
    <source>
        <dbReference type="SAM" id="SignalP"/>
    </source>
</evidence>
<proteinExistence type="predicted"/>
<protein>
    <submittedName>
        <fullName evidence="2">Uncharacterized protein</fullName>
    </submittedName>
</protein>
<organism evidence="2 3">
    <name type="scientific">Deinococcus budaensis</name>
    <dbReference type="NCBI Taxonomy" id="1665626"/>
    <lineage>
        <taxon>Bacteria</taxon>
        <taxon>Thermotogati</taxon>
        <taxon>Deinococcota</taxon>
        <taxon>Deinococci</taxon>
        <taxon>Deinococcales</taxon>
        <taxon>Deinococcaceae</taxon>
        <taxon>Deinococcus</taxon>
    </lineage>
</organism>
<accession>A0A7W8GCX3</accession>